<dbReference type="AlphaFoldDB" id="A0A0K2UZP8"/>
<protein>
    <submittedName>
        <fullName evidence="1">Uncharacterized protein</fullName>
    </submittedName>
</protein>
<name>A0A0K2UZP8_LEPSM</name>
<dbReference type="EMBL" id="HACA01025840">
    <property type="protein sequence ID" value="CDW43201.1"/>
    <property type="molecule type" value="Transcribed_RNA"/>
</dbReference>
<reference evidence="1" key="1">
    <citation type="submission" date="2014-05" db="EMBL/GenBank/DDBJ databases">
        <authorList>
            <person name="Chronopoulou M."/>
        </authorList>
    </citation>
    <scope>NUCLEOTIDE SEQUENCE</scope>
    <source>
        <tissue evidence="1">Whole organism</tissue>
    </source>
</reference>
<proteinExistence type="predicted"/>
<sequence length="123" mass="14437">MEKTWRNAIIESACARQSPAYIKKILSYPKFTNYDLYNRWKEGEYKKKTNKSQIDKIMTPKFIVGLKWSAEECHRNLTTVSKALLQKIYPTDKMKATRAAKGRKLLNDLKPNGNRIIFYSDDK</sequence>
<organism evidence="1">
    <name type="scientific">Lepeophtheirus salmonis</name>
    <name type="common">Salmon louse</name>
    <name type="synonym">Caligus salmonis</name>
    <dbReference type="NCBI Taxonomy" id="72036"/>
    <lineage>
        <taxon>Eukaryota</taxon>
        <taxon>Metazoa</taxon>
        <taxon>Ecdysozoa</taxon>
        <taxon>Arthropoda</taxon>
        <taxon>Crustacea</taxon>
        <taxon>Multicrustacea</taxon>
        <taxon>Hexanauplia</taxon>
        <taxon>Copepoda</taxon>
        <taxon>Siphonostomatoida</taxon>
        <taxon>Caligidae</taxon>
        <taxon>Lepeophtheirus</taxon>
    </lineage>
</organism>
<accession>A0A0K2UZP8</accession>
<evidence type="ECO:0000313" key="1">
    <source>
        <dbReference type="EMBL" id="CDW43201.1"/>
    </source>
</evidence>